<protein>
    <recommendedName>
        <fullName evidence="4">DUF1648 domain-containing protein</fullName>
    </recommendedName>
</protein>
<evidence type="ECO:0000313" key="3">
    <source>
        <dbReference type="Proteomes" id="UP000034290"/>
    </source>
</evidence>
<keyword evidence="1" id="KW-0812">Transmembrane</keyword>
<dbReference type="EMBL" id="LCRM01000007">
    <property type="protein sequence ID" value="KKW36984.1"/>
    <property type="molecule type" value="Genomic_DNA"/>
</dbReference>
<accession>A0A0G2AVP7</accession>
<keyword evidence="1" id="KW-1133">Transmembrane helix</keyword>
<keyword evidence="1" id="KW-0472">Membrane</keyword>
<evidence type="ECO:0000256" key="1">
    <source>
        <dbReference type="SAM" id="Phobius"/>
    </source>
</evidence>
<comment type="caution">
    <text evidence="2">The sequence shown here is derived from an EMBL/GenBank/DDBJ whole genome shotgun (WGS) entry which is preliminary data.</text>
</comment>
<dbReference type="Proteomes" id="UP000034290">
    <property type="component" value="Unassembled WGS sequence"/>
</dbReference>
<feature type="transmembrane region" description="Helical" evidence="1">
    <location>
        <begin position="108"/>
        <end position="135"/>
    </location>
</feature>
<proteinExistence type="predicted"/>
<reference evidence="2 3" key="1">
    <citation type="journal article" date="2015" name="Nature">
        <title>rRNA introns, odd ribosomes, and small enigmatic genomes across a large radiation of phyla.</title>
        <authorList>
            <person name="Brown C.T."/>
            <person name="Hug L.A."/>
            <person name="Thomas B.C."/>
            <person name="Sharon I."/>
            <person name="Castelle C.J."/>
            <person name="Singh A."/>
            <person name="Wilkins M.J."/>
            <person name="Williams K.H."/>
            <person name="Banfield J.F."/>
        </authorList>
    </citation>
    <scope>NUCLEOTIDE SEQUENCE [LARGE SCALE GENOMIC DNA]</scope>
</reference>
<name>A0A0G2AVP7_9BACT</name>
<evidence type="ECO:0000313" key="2">
    <source>
        <dbReference type="EMBL" id="KKW36984.1"/>
    </source>
</evidence>
<sequence length="136" mass="15318">MTNMKRFFRHTGRALAALSELWHASQLYRWTLGASLALVVFSAALPAWRLLPGILEAKFIPLHYNIYFGIDRFGPWYGVFLPAAAGLAIFLLNVVILCVVFRSDRFLALLLAWTTLIVELILLVATIFIVSLNIIV</sequence>
<feature type="transmembrane region" description="Helical" evidence="1">
    <location>
        <begin position="76"/>
        <end position="101"/>
    </location>
</feature>
<evidence type="ECO:0008006" key="4">
    <source>
        <dbReference type="Google" id="ProtNLM"/>
    </source>
</evidence>
<feature type="transmembrane region" description="Helical" evidence="1">
    <location>
        <begin position="27"/>
        <end position="48"/>
    </location>
</feature>
<dbReference type="AlphaFoldDB" id="A0A0G2AVP7"/>
<gene>
    <name evidence="2" type="ORF">UY81_C0007G0005</name>
</gene>
<organism evidence="2 3">
    <name type="scientific">Candidatus Giovannonibacteria bacterium GW2011_GWA2_53_7</name>
    <dbReference type="NCBI Taxonomy" id="1618650"/>
    <lineage>
        <taxon>Bacteria</taxon>
        <taxon>Candidatus Giovannoniibacteriota</taxon>
    </lineage>
</organism>